<feature type="chain" id="PRO_5037597812" evidence="1">
    <location>
        <begin position="20"/>
        <end position="168"/>
    </location>
</feature>
<evidence type="ECO:0000256" key="1">
    <source>
        <dbReference type="SAM" id="SignalP"/>
    </source>
</evidence>
<protein>
    <submittedName>
        <fullName evidence="2">Uncharacterized protein</fullName>
    </submittedName>
</protein>
<dbReference type="Proteomes" id="UP000603640">
    <property type="component" value="Unassembled WGS sequence"/>
</dbReference>
<comment type="caution">
    <text evidence="2">The sequence shown here is derived from an EMBL/GenBank/DDBJ whole genome shotgun (WGS) entry which is preliminary data.</text>
</comment>
<keyword evidence="1" id="KW-0732">Signal</keyword>
<evidence type="ECO:0000313" key="2">
    <source>
        <dbReference type="EMBL" id="MBC5993775.1"/>
    </source>
</evidence>
<dbReference type="AlphaFoldDB" id="A0A923SP33"/>
<evidence type="ECO:0000313" key="3">
    <source>
        <dbReference type="Proteomes" id="UP000603640"/>
    </source>
</evidence>
<dbReference type="EMBL" id="JACRVF010000003">
    <property type="protein sequence ID" value="MBC5993775.1"/>
    <property type="molecule type" value="Genomic_DNA"/>
</dbReference>
<accession>A0A923SP33</accession>
<feature type="signal peptide" evidence="1">
    <location>
        <begin position="1"/>
        <end position="19"/>
    </location>
</feature>
<sequence length="168" mass="18459">MKALLLVMFILAVSFTASAQKIEFVTLEYSTAVRAENAHVKVRIHPKMNSSYRLLVESVNLSETIDPVTKKLKSPGKNVDKDTTITEAQFIAIVNALQQIKQTDVSGGPHPSLLDGSSCYISYGARGTSVTFHANTPDYETDKRNLTGFLNAYKLILKTAELDPKAIL</sequence>
<reference evidence="2" key="1">
    <citation type="submission" date="2020-08" db="EMBL/GenBank/DDBJ databases">
        <title>Pontibacter sp. SD6 16S ribosomal RNA gene Genome sequencing and assembly.</title>
        <authorList>
            <person name="Kang M."/>
        </authorList>
    </citation>
    <scope>NUCLEOTIDE SEQUENCE</scope>
    <source>
        <strain evidence="2">SD6</strain>
    </source>
</reference>
<keyword evidence="3" id="KW-1185">Reference proteome</keyword>
<name>A0A923SP33_9BACT</name>
<gene>
    <name evidence="2" type="ORF">H8S84_13090</name>
</gene>
<organism evidence="2 3">
    <name type="scientific">Pontibacter cellulosilyticus</name>
    <dbReference type="NCBI Taxonomy" id="1720253"/>
    <lineage>
        <taxon>Bacteria</taxon>
        <taxon>Pseudomonadati</taxon>
        <taxon>Bacteroidota</taxon>
        <taxon>Cytophagia</taxon>
        <taxon>Cytophagales</taxon>
        <taxon>Hymenobacteraceae</taxon>
        <taxon>Pontibacter</taxon>
    </lineage>
</organism>
<proteinExistence type="predicted"/>
<dbReference type="RefSeq" id="WP_187067779.1">
    <property type="nucleotide sequence ID" value="NZ_JACRVF010000003.1"/>
</dbReference>